<keyword evidence="7" id="KW-0418">Kinase</keyword>
<evidence type="ECO:0000256" key="7">
    <source>
        <dbReference type="ARBA" id="ARBA00022777"/>
    </source>
</evidence>
<dbReference type="InterPro" id="IPR016005">
    <property type="entry name" value="Erg8"/>
</dbReference>
<keyword evidence="4" id="KW-0444">Lipid biosynthesis</keyword>
<evidence type="ECO:0000256" key="6">
    <source>
        <dbReference type="ARBA" id="ARBA00022741"/>
    </source>
</evidence>
<keyword evidence="10" id="KW-0443">Lipid metabolism</keyword>
<dbReference type="Gene3D" id="3.30.230.10">
    <property type="match status" value="1"/>
</dbReference>
<comment type="caution">
    <text evidence="13">The sequence shown here is derived from an EMBL/GenBank/DDBJ whole genome shotgun (WGS) entry which is preliminary data.</text>
</comment>
<feature type="domain" description="GHMP kinase N-terminal" evidence="12">
    <location>
        <begin position="194"/>
        <end position="262"/>
    </location>
</feature>
<dbReference type="GO" id="GO:0005777">
    <property type="term" value="C:peroxisome"/>
    <property type="evidence" value="ECO:0007669"/>
    <property type="project" value="TreeGrafter"/>
</dbReference>
<dbReference type="AlphaFoldDB" id="A0AAN7YRW3"/>
<evidence type="ECO:0000256" key="4">
    <source>
        <dbReference type="ARBA" id="ARBA00022516"/>
    </source>
</evidence>
<comment type="pathway">
    <text evidence="1">Isoprenoid biosynthesis; isopentenyl diphosphate biosynthesis via mevalonate pathway; isopentenyl diphosphate from (R)-mevalonate: step 2/3.</text>
</comment>
<dbReference type="InterPro" id="IPR006204">
    <property type="entry name" value="GHMP_kinase_N_dom"/>
</dbReference>
<dbReference type="InterPro" id="IPR020568">
    <property type="entry name" value="Ribosomal_Su5_D2-typ_SF"/>
</dbReference>
<evidence type="ECO:0000256" key="11">
    <source>
        <dbReference type="ARBA" id="ARBA00023221"/>
    </source>
</evidence>
<evidence type="ECO:0000256" key="2">
    <source>
        <dbReference type="ARBA" id="ARBA00006495"/>
    </source>
</evidence>
<dbReference type="GO" id="GO:0010142">
    <property type="term" value="P:farnesyl diphosphate biosynthetic process, mevalonate pathway"/>
    <property type="evidence" value="ECO:0007669"/>
    <property type="project" value="TreeGrafter"/>
</dbReference>
<keyword evidence="14" id="KW-1185">Reference proteome</keyword>
<evidence type="ECO:0000256" key="10">
    <source>
        <dbReference type="ARBA" id="ARBA00023098"/>
    </source>
</evidence>
<evidence type="ECO:0000256" key="3">
    <source>
        <dbReference type="ARBA" id="ARBA00012958"/>
    </source>
</evidence>
<evidence type="ECO:0000313" key="14">
    <source>
        <dbReference type="Proteomes" id="UP001344447"/>
    </source>
</evidence>
<keyword evidence="6" id="KW-0547">Nucleotide-binding</keyword>
<evidence type="ECO:0000259" key="12">
    <source>
        <dbReference type="Pfam" id="PF00288"/>
    </source>
</evidence>
<dbReference type="FunFam" id="3.30.230.10:FF:000101">
    <property type="entry name" value="Phosphomevalonate kinase"/>
    <property type="match status" value="1"/>
</dbReference>
<dbReference type="SUPFAM" id="SSF54211">
    <property type="entry name" value="Ribosomal protein S5 domain 2-like"/>
    <property type="match status" value="1"/>
</dbReference>
<protein>
    <recommendedName>
        <fullName evidence="3">phosphomevalonate kinase</fullName>
        <ecNumber evidence="3">2.7.4.2</ecNumber>
    </recommendedName>
</protein>
<evidence type="ECO:0000313" key="13">
    <source>
        <dbReference type="EMBL" id="KAK5582244.1"/>
    </source>
</evidence>
<dbReference type="Pfam" id="PF00288">
    <property type="entry name" value="GHMP_kinases_N"/>
    <property type="match status" value="1"/>
</dbReference>
<dbReference type="PIRSF" id="PIRSF017288">
    <property type="entry name" value="PMK_GHMP_euk"/>
    <property type="match status" value="1"/>
</dbReference>
<dbReference type="PANTHER" id="PTHR31814">
    <property type="match status" value="1"/>
</dbReference>
<sequence length="525" mass="58751">MEISNKRVVCSAPGKVLVTGGYLVLDKKYDGIVFTIDSRFYTTIEGSLKSSPTPSSSSETLTSSFETLEYLTDINVISPQFHSSQTYHIYHNKSNYNKSYELKPFGNENYRENKYVENTIIYSLIALSQYKNQTTEFFNKLISSYRLISITIVGDNGFYSQIPQLKKRNLSISFESLKSLPKFLPVTGSLEELQKTGLGSSAALVSSLTASLLSFFGAIDLECKDSQSQKDKTVLHNLAQVAHCIAQGKIGSGFDISSAVFGSQVYRRFSPELINDILKLFDSKLYPNPKDLLKYISETEWDNKHLDMGLPRGLHLLLADVSIGSNTPVMVKKILEWRKNDPIVANGIWNQLDIENTNVKHCFIKLNQLSKENESQYDKILSQFGNIPQSDWESSISNNNNNNNNNNNEEESLFFSNIGKTLITIRGSFLKIRSLMREMGKIADVPLEPIEQTELADETMSINGCIAAGVPGAGGFDALFAIVITNQDEIKNCWMNWKKCQVLPLVLNENSTGVAIDMSHITPKL</sequence>
<name>A0AAN7YRW3_9MYCE</name>
<evidence type="ECO:0000256" key="5">
    <source>
        <dbReference type="ARBA" id="ARBA00022679"/>
    </source>
</evidence>
<evidence type="ECO:0000256" key="1">
    <source>
        <dbReference type="ARBA" id="ARBA00005017"/>
    </source>
</evidence>
<dbReference type="GO" id="GO:0019287">
    <property type="term" value="P:isopentenyl diphosphate biosynthetic process, mevalonate pathway"/>
    <property type="evidence" value="ECO:0007669"/>
    <property type="project" value="TreeGrafter"/>
</dbReference>
<evidence type="ECO:0000256" key="8">
    <source>
        <dbReference type="ARBA" id="ARBA00022840"/>
    </source>
</evidence>
<dbReference type="InterPro" id="IPR035102">
    <property type="entry name" value="Phosphomevalonate_kinase"/>
</dbReference>
<dbReference type="PANTHER" id="PTHR31814:SF2">
    <property type="entry name" value="PHOSPHOMEVALONATE KINASE"/>
    <property type="match status" value="1"/>
</dbReference>
<evidence type="ECO:0000256" key="9">
    <source>
        <dbReference type="ARBA" id="ARBA00022955"/>
    </source>
</evidence>
<comment type="similarity">
    <text evidence="2">Belongs to the GHMP kinase family. Mevalonate kinase subfamily.</text>
</comment>
<dbReference type="EMBL" id="JAVFKY010000001">
    <property type="protein sequence ID" value="KAK5582244.1"/>
    <property type="molecule type" value="Genomic_DNA"/>
</dbReference>
<proteinExistence type="inferred from homology"/>
<dbReference type="Proteomes" id="UP001344447">
    <property type="component" value="Unassembled WGS sequence"/>
</dbReference>
<dbReference type="EC" id="2.7.4.2" evidence="3"/>
<reference evidence="13 14" key="1">
    <citation type="submission" date="2023-11" db="EMBL/GenBank/DDBJ databases">
        <title>Dfirmibasis_genome.</title>
        <authorList>
            <person name="Edelbroek B."/>
            <person name="Kjellin J."/>
            <person name="Jerlstrom-Hultqvist J."/>
            <person name="Soderbom F."/>
        </authorList>
    </citation>
    <scope>NUCLEOTIDE SEQUENCE [LARGE SCALE GENOMIC DNA]</scope>
    <source>
        <strain evidence="13 14">TNS-C-14</strain>
    </source>
</reference>
<dbReference type="GO" id="GO:0006694">
    <property type="term" value="P:steroid biosynthetic process"/>
    <property type="evidence" value="ECO:0007669"/>
    <property type="project" value="UniProtKB-KW"/>
</dbReference>
<keyword evidence="5" id="KW-0808">Transferase</keyword>
<organism evidence="13 14">
    <name type="scientific">Dictyostelium firmibasis</name>
    <dbReference type="NCBI Taxonomy" id="79012"/>
    <lineage>
        <taxon>Eukaryota</taxon>
        <taxon>Amoebozoa</taxon>
        <taxon>Evosea</taxon>
        <taxon>Eumycetozoa</taxon>
        <taxon>Dictyostelia</taxon>
        <taxon>Dictyosteliales</taxon>
        <taxon>Dictyosteliaceae</taxon>
        <taxon>Dictyostelium</taxon>
    </lineage>
</organism>
<accession>A0AAN7YRW3</accession>
<keyword evidence="8" id="KW-0067">ATP-binding</keyword>
<dbReference type="InterPro" id="IPR014721">
    <property type="entry name" value="Ribsml_uS5_D2-typ_fold_subgr"/>
</dbReference>
<keyword evidence="9" id="KW-0752">Steroid biosynthesis</keyword>
<keyword evidence="11" id="KW-0753">Steroid metabolism</keyword>
<gene>
    <name evidence="13" type="ORF">RB653_003827</name>
</gene>
<dbReference type="GO" id="GO:0004631">
    <property type="term" value="F:phosphomevalonate kinase activity"/>
    <property type="evidence" value="ECO:0007669"/>
    <property type="project" value="UniProtKB-EC"/>
</dbReference>
<dbReference type="GO" id="GO:0005524">
    <property type="term" value="F:ATP binding"/>
    <property type="evidence" value="ECO:0007669"/>
    <property type="project" value="UniProtKB-KW"/>
</dbReference>